<dbReference type="InterPro" id="IPR001752">
    <property type="entry name" value="Kinesin_motor_dom"/>
</dbReference>
<accession>A0A9P0DVP4</accession>
<dbReference type="PRINTS" id="PR00380">
    <property type="entry name" value="KINESINHEAVY"/>
</dbReference>
<evidence type="ECO:0000256" key="9">
    <source>
        <dbReference type="PROSITE-ProRule" id="PRU00283"/>
    </source>
</evidence>
<dbReference type="SUPFAM" id="SSF52540">
    <property type="entry name" value="P-loop containing nucleoside triphosphate hydrolases"/>
    <property type="match status" value="1"/>
</dbReference>
<keyword evidence="14" id="KW-1185">Reference proteome</keyword>
<evidence type="ECO:0000256" key="2">
    <source>
        <dbReference type="ARBA" id="ARBA00022490"/>
    </source>
</evidence>
<reference evidence="13" key="2">
    <citation type="submission" date="2022-10" db="EMBL/GenBank/DDBJ databases">
        <authorList>
            <consortium name="ENA_rothamsted_submissions"/>
            <consortium name="culmorum"/>
            <person name="King R."/>
        </authorList>
    </citation>
    <scope>NUCLEOTIDE SEQUENCE</scope>
</reference>
<dbReference type="GO" id="GO:0005524">
    <property type="term" value="F:ATP binding"/>
    <property type="evidence" value="ECO:0007669"/>
    <property type="project" value="UniProtKB-UniRule"/>
</dbReference>
<feature type="coiled-coil region" evidence="11">
    <location>
        <begin position="446"/>
        <end position="508"/>
    </location>
</feature>
<dbReference type="PANTHER" id="PTHR47117:SF5">
    <property type="entry name" value="KINESIN-LIKE PROTEIN KIF14"/>
    <property type="match status" value="1"/>
</dbReference>
<dbReference type="EMBL" id="OU896715">
    <property type="protein sequence ID" value="CAH1183715.1"/>
    <property type="molecule type" value="Genomic_DNA"/>
</dbReference>
<evidence type="ECO:0000313" key="14">
    <source>
        <dbReference type="Proteomes" id="UP001153737"/>
    </source>
</evidence>
<name>A0A9P0DVP4_PHACE</name>
<dbReference type="InterPro" id="IPR027417">
    <property type="entry name" value="P-loop_NTPase"/>
</dbReference>
<dbReference type="Gene3D" id="3.40.850.10">
    <property type="entry name" value="Kinesin motor domain"/>
    <property type="match status" value="1"/>
</dbReference>
<dbReference type="GO" id="GO:0003777">
    <property type="term" value="F:microtubule motor activity"/>
    <property type="evidence" value="ECO:0007669"/>
    <property type="project" value="InterPro"/>
</dbReference>
<dbReference type="PROSITE" id="PS50067">
    <property type="entry name" value="KINESIN_MOTOR_2"/>
    <property type="match status" value="1"/>
</dbReference>
<evidence type="ECO:0000256" key="4">
    <source>
        <dbReference type="ARBA" id="ARBA00022741"/>
    </source>
</evidence>
<evidence type="ECO:0000313" key="13">
    <source>
        <dbReference type="EMBL" id="CAH1183715.1"/>
    </source>
</evidence>
<keyword evidence="7 9" id="KW-0505">Motor protein</keyword>
<keyword evidence="3 10" id="KW-0493">Microtubule</keyword>
<keyword evidence="5 9" id="KW-0067">ATP-binding</keyword>
<dbReference type="OrthoDB" id="3176171at2759"/>
<keyword evidence="6 11" id="KW-0175">Coiled coil</keyword>
<proteinExistence type="inferred from homology"/>
<dbReference type="GO" id="GO:0005874">
    <property type="term" value="C:microtubule"/>
    <property type="evidence" value="ECO:0007669"/>
    <property type="project" value="UniProtKB-KW"/>
</dbReference>
<evidence type="ECO:0000256" key="1">
    <source>
        <dbReference type="ARBA" id="ARBA00004245"/>
    </source>
</evidence>
<evidence type="ECO:0000256" key="8">
    <source>
        <dbReference type="ARBA" id="ARBA00023212"/>
    </source>
</evidence>
<dbReference type="FunFam" id="3.40.850.10:FF:000042">
    <property type="entry name" value="Kinesin family member 14"/>
    <property type="match status" value="1"/>
</dbReference>
<dbReference type="Pfam" id="PF00225">
    <property type="entry name" value="Kinesin"/>
    <property type="match status" value="1"/>
</dbReference>
<dbReference type="PANTHER" id="PTHR47117">
    <property type="entry name" value="STAR-RELATED LIPID TRANSFER PROTEIN 9"/>
    <property type="match status" value="1"/>
</dbReference>
<protein>
    <recommendedName>
        <fullName evidence="10">Kinesin-like protein</fullName>
    </recommendedName>
</protein>
<dbReference type="PROSITE" id="PS00411">
    <property type="entry name" value="KINESIN_MOTOR_1"/>
    <property type="match status" value="1"/>
</dbReference>
<keyword evidence="8" id="KW-0206">Cytoskeleton</keyword>
<dbReference type="Proteomes" id="UP001153737">
    <property type="component" value="Chromosome 9"/>
</dbReference>
<evidence type="ECO:0000256" key="10">
    <source>
        <dbReference type="RuleBase" id="RU000394"/>
    </source>
</evidence>
<comment type="subcellular location">
    <subcellularLocation>
        <location evidence="1">Cytoplasm</location>
        <location evidence="1">Cytoskeleton</location>
    </subcellularLocation>
</comment>
<dbReference type="SMART" id="SM00129">
    <property type="entry name" value="KISc"/>
    <property type="match status" value="1"/>
</dbReference>
<feature type="binding site" evidence="9">
    <location>
        <begin position="181"/>
        <end position="188"/>
    </location>
    <ligand>
        <name>ATP</name>
        <dbReference type="ChEBI" id="CHEBI:30616"/>
    </ligand>
</feature>
<evidence type="ECO:0000256" key="3">
    <source>
        <dbReference type="ARBA" id="ARBA00022701"/>
    </source>
</evidence>
<dbReference type="AlphaFoldDB" id="A0A9P0DVP4"/>
<sequence>MALSAPGTPRNVSMKKGTPGMVDKITRTVIRTPKTQFSTPRPICMTPKSKRLNSLPDTPECFSAVAVETPIAKRRSSKDKFDEISNLTVAVRIRPMNSRELACIGAVDIVKVCDDQLIIRTQIGSNGNMSTDHVFHYDHVFWSCDELNPKYATQEDIFRTLGDPLLDSAFRGYNACLFAYGQTGSGKSYSMMGKNMCEIIDIDSQQFTGITPRFCRNLFDRISKLENSAASVEVSYFEIYNEKIHDLLANSNAMNRAPLKVREHPELGPYIVDLSVHVVKSYKELRNWLLIGNKNRATAATVMNEKSSRSHSIFSIELCLSEGLIEEGSSRRSRVSLVDLAGSERLGNSHNTEEKIREGVCINKSLLTLGKVISALSDQKKNQFVPYRDSVLTWLLRESLGGNSLTSMLATISPANTHLDETLATLRYACQARSIINRARVNENPHDRLIRELRSEVERLRALRKDFERTSLSSSSLIMVNDSSNEELEELRHKLLDTESKLLEAQKDWEKRFLETQRTQLKELADAEKYKAELESKVRVMKTVDTNVNLSPYRTNFLEELEGVLTEETVGLCDSDLLDFIKNWCCKNGLICTFNSDSLIIRNPLEQKQAFVLLDSIDLKGFENISDFVNSLTWTDMKKSVKKITKVDILTSMNQIYQALSTLQPAENDNNLNIIFAKVNKALQSYEAALLNSIKTNGTQKSVTFNM</sequence>
<gene>
    <name evidence="13" type="ORF">PHAECO_LOCUS13091</name>
</gene>
<evidence type="ECO:0000256" key="5">
    <source>
        <dbReference type="ARBA" id="ARBA00022840"/>
    </source>
</evidence>
<dbReference type="InterPro" id="IPR019821">
    <property type="entry name" value="Kinesin_motor_CS"/>
</dbReference>
<keyword evidence="2" id="KW-0963">Cytoplasm</keyword>
<reference evidence="13" key="1">
    <citation type="submission" date="2022-01" db="EMBL/GenBank/DDBJ databases">
        <authorList>
            <person name="King R."/>
        </authorList>
    </citation>
    <scope>NUCLEOTIDE SEQUENCE</scope>
</reference>
<evidence type="ECO:0000256" key="11">
    <source>
        <dbReference type="SAM" id="Coils"/>
    </source>
</evidence>
<keyword evidence="4 9" id="KW-0547">Nucleotide-binding</keyword>
<dbReference type="GO" id="GO:0008017">
    <property type="term" value="F:microtubule binding"/>
    <property type="evidence" value="ECO:0007669"/>
    <property type="project" value="InterPro"/>
</dbReference>
<evidence type="ECO:0000259" key="12">
    <source>
        <dbReference type="PROSITE" id="PS50067"/>
    </source>
</evidence>
<evidence type="ECO:0000256" key="7">
    <source>
        <dbReference type="ARBA" id="ARBA00023175"/>
    </source>
</evidence>
<dbReference type="GO" id="GO:0007018">
    <property type="term" value="P:microtubule-based movement"/>
    <property type="evidence" value="ECO:0007669"/>
    <property type="project" value="InterPro"/>
</dbReference>
<evidence type="ECO:0000256" key="6">
    <source>
        <dbReference type="ARBA" id="ARBA00023054"/>
    </source>
</evidence>
<organism evidence="13 14">
    <name type="scientific">Phaedon cochleariae</name>
    <name type="common">Mustard beetle</name>
    <dbReference type="NCBI Taxonomy" id="80249"/>
    <lineage>
        <taxon>Eukaryota</taxon>
        <taxon>Metazoa</taxon>
        <taxon>Ecdysozoa</taxon>
        <taxon>Arthropoda</taxon>
        <taxon>Hexapoda</taxon>
        <taxon>Insecta</taxon>
        <taxon>Pterygota</taxon>
        <taxon>Neoptera</taxon>
        <taxon>Endopterygota</taxon>
        <taxon>Coleoptera</taxon>
        <taxon>Polyphaga</taxon>
        <taxon>Cucujiformia</taxon>
        <taxon>Chrysomeloidea</taxon>
        <taxon>Chrysomelidae</taxon>
        <taxon>Chrysomelinae</taxon>
        <taxon>Chrysomelini</taxon>
        <taxon>Phaedon</taxon>
    </lineage>
</organism>
<feature type="domain" description="Kinesin motor" evidence="12">
    <location>
        <begin position="86"/>
        <end position="435"/>
    </location>
</feature>
<comment type="similarity">
    <text evidence="9 10">Belongs to the TRAFAC class myosin-kinesin ATPase superfamily. Kinesin family.</text>
</comment>
<dbReference type="InterPro" id="IPR036961">
    <property type="entry name" value="Kinesin_motor_dom_sf"/>
</dbReference>